<feature type="compositionally biased region" description="Acidic residues" evidence="1">
    <location>
        <begin position="247"/>
        <end position="269"/>
    </location>
</feature>
<evidence type="ECO:0000313" key="2">
    <source>
        <dbReference type="EMBL" id="CAB1454976.1"/>
    </source>
</evidence>
<proteinExistence type="predicted"/>
<comment type="caution">
    <text evidence="2">The sequence shown here is derived from an EMBL/GenBank/DDBJ whole genome shotgun (WGS) entry which is preliminary data.</text>
</comment>
<feature type="region of interest" description="Disordered" evidence="1">
    <location>
        <begin position="23"/>
        <end position="79"/>
    </location>
</feature>
<keyword evidence="3" id="KW-1185">Reference proteome</keyword>
<sequence>MSYESWTNLINYLTHTQLNNDTDVRVTSKEERRPLTPRPQFSSFTSQRAVEDEGRGEAEGRGGERGGERRRHTDALTRQISPEHSKSLLGSVVCLCAYICRRSRVCGLTIRNPEVREEIGGFTSRQQSPENITAGTIRQHNVKERVRRRRGRRGGGEGEGEGEDWGLEEILRGGLKGNGGKMAPPPDKAQSALIGQLAPSIMIVIINGLQEENAVCLQLACGSGADQEKPDNLLIDVLVNDVLMDRETDEEEEEKEEEEEEEEEDQEAS</sequence>
<feature type="compositionally biased region" description="Polar residues" evidence="1">
    <location>
        <begin position="39"/>
        <end position="48"/>
    </location>
</feature>
<gene>
    <name evidence="2" type="ORF">PLEPLA_LOCUS42746</name>
</gene>
<organism evidence="2 3">
    <name type="scientific">Pleuronectes platessa</name>
    <name type="common">European plaice</name>
    <dbReference type="NCBI Taxonomy" id="8262"/>
    <lineage>
        <taxon>Eukaryota</taxon>
        <taxon>Metazoa</taxon>
        <taxon>Chordata</taxon>
        <taxon>Craniata</taxon>
        <taxon>Vertebrata</taxon>
        <taxon>Euteleostomi</taxon>
        <taxon>Actinopterygii</taxon>
        <taxon>Neopterygii</taxon>
        <taxon>Teleostei</taxon>
        <taxon>Neoteleostei</taxon>
        <taxon>Acanthomorphata</taxon>
        <taxon>Carangaria</taxon>
        <taxon>Pleuronectiformes</taxon>
        <taxon>Pleuronectoidei</taxon>
        <taxon>Pleuronectidae</taxon>
        <taxon>Pleuronectes</taxon>
    </lineage>
</organism>
<feature type="region of interest" description="Disordered" evidence="1">
    <location>
        <begin position="141"/>
        <end position="163"/>
    </location>
</feature>
<feature type="compositionally biased region" description="Basic and acidic residues" evidence="1">
    <location>
        <begin position="23"/>
        <end position="34"/>
    </location>
</feature>
<dbReference type="EMBL" id="CADEAL010004235">
    <property type="protein sequence ID" value="CAB1454976.1"/>
    <property type="molecule type" value="Genomic_DNA"/>
</dbReference>
<name>A0A9N7VV87_PLEPL</name>
<accession>A0A9N7VV87</accession>
<protein>
    <submittedName>
        <fullName evidence="2">Uncharacterized protein</fullName>
    </submittedName>
</protein>
<feature type="compositionally biased region" description="Basic and acidic residues" evidence="1">
    <location>
        <begin position="49"/>
        <end position="79"/>
    </location>
</feature>
<dbReference type="Proteomes" id="UP001153269">
    <property type="component" value="Unassembled WGS sequence"/>
</dbReference>
<evidence type="ECO:0000313" key="3">
    <source>
        <dbReference type="Proteomes" id="UP001153269"/>
    </source>
</evidence>
<feature type="region of interest" description="Disordered" evidence="1">
    <location>
        <begin position="244"/>
        <end position="269"/>
    </location>
</feature>
<reference evidence="2" key="1">
    <citation type="submission" date="2020-03" db="EMBL/GenBank/DDBJ databases">
        <authorList>
            <person name="Weist P."/>
        </authorList>
    </citation>
    <scope>NUCLEOTIDE SEQUENCE</scope>
</reference>
<dbReference type="AlphaFoldDB" id="A0A9N7VV87"/>
<evidence type="ECO:0000256" key="1">
    <source>
        <dbReference type="SAM" id="MobiDB-lite"/>
    </source>
</evidence>